<feature type="domain" description="Post-SET" evidence="10">
    <location>
        <begin position="1868"/>
        <end position="1883"/>
    </location>
</feature>
<feature type="region of interest" description="Disordered" evidence="8">
    <location>
        <begin position="416"/>
        <end position="440"/>
    </location>
</feature>
<dbReference type="Proteomes" id="UP000030754">
    <property type="component" value="Unassembled WGS sequence"/>
</dbReference>
<evidence type="ECO:0000256" key="7">
    <source>
        <dbReference type="ARBA" id="ARBA00023242"/>
    </source>
</evidence>
<sequence>MSQGSRELKPAGAAAFPVPLPPSVLSLKAWPPTLQEVPSSLLSPSCCPYDSQPDAAVKSLPAAATAATAAAGATPANPEAATAAEAAELLPLAAKRRRVDCFTEMYANEGSSAAAAASERAAQAATNPREVTPATSSPHTRALTRRLQRPPLLEQCVPLLEAENQQQQQQQQQQEQQGKQRLEQHGQQEKRTQGQQQREEQDYSYLLQQEQQQQQQRQREEERQGQQQRERQEQQELQGEDSRTDQQRFALAIALLRSLPIWKRQPESIPALVKAAAAAAAARQRGRGPTGEACSSSSSNSTNGSSRSFDSMLDGPPFVSATIHWEAKRQAVCVKAYKSPSSSSSSSSSSSCRYFPLRRLSLESPAGPPCLLLGVPSSPKSSHLQPAQLACPRKLLFAAYVFFLQLPLLPPAAQPRVRPADLHKGHPAGPQGPPKAFNSLNMEQQNAGKGAAAQPGSQRHAEGSQLAAEALAAAAVAAGCRAAAASFNSNHGQQQQQLHGLKAATVLLLSWSFSCPQQITSAPAAAAATSAAAQQPQQQQCREEGSCAVSVQQQLFTGSDKAASLSETSSSEADSHNGLTCRICGQLSSPLSPGLSSFETHDIHLRQQHAFLAPLLAALLAFSPTHAAQTSAASAYTIGTAGICSSKPTAKEVALAIRRLDQVAVTASSSAQQEQQQQQQQLNPNAFMSACTAAVTRLLLQLDGLTPVSPKACLMEQRRLLIALAAVKPPRSFSGGPNMQEIHPKEHVLGAFVADQQQQQQLHQEQQPLTPCAALRGETTSAKLLQEQELTVQRLLEQQLQQQPNDAFVAPVLQLPESVGGPLGLCSAAAPTAESASFLISHIRAAVESKLLVPSVCETILRAKLWDTTAAADAGAAADADNTAAEVGCNNIQSCIFRSRGTEDQFCSQRRKVKVPFLRQFLSEDFPDCSSNGIANGCFCSCGSSCLSRRGSEEMSGASAEPRSQRNDPFAAACRRMSWYEALCLVPQQLHSLQLESTSLGAAAAAGSETAAAAAGKETAAASATEAADSAAAAESLHLLAVVLPPFGGPPLQRDRLERVLIQPRMRSAHPLISSLFQEGQSAVPRSLITLTVALPEPTAAAAAIVGLRQFLTNRARPLVLALLFPESNFAEAAEGPASLASTAAEDTASAAADAIGACYRRCLQLIEAAATAVCCFAEKPCPAVLSKPVRSLLQYVLESVECPRCSIQSNVEPRCNSCCVRLEAAVAAAAEHVTDGSLGAEATAAVAAASLEGSATASERQDELPQQSSGVVRRRMLSFLCGALVEFLKEWEVTAPTAADSEKSWIPRVCQAKEGISHQSLAATAGEAEPRGGLLEDVHVRQPSVHQECFEFGGLPVACDDTQTGLLIQATPFGARVVRGTPLMCRHQLQQVAALSEGSGLAPEVRGGPATGAAAAGSIGIGGGSSSNSRRAQGSAGAGYGFSSNGRGTKPDGSFSLQHFPHSPPTLSLPRDSFSPSSSASDYAQEGQRKYSALAASFAGLARAFNDDPPHAAPKNRTKASLEDEDPVPWQSVDIFAWSLMDENGADADTSLEFRLSKASLCRKSTPRGAPTNSSVSSQHAASKKSAAAEPAQEGAAGSRPAVAEAATETTAKAGNAAAAATTEARSAELSAASKALSPCASDSEEPPLHGDSSNHLLAAVWQAASGPVLDLAAGEAQRRRLSPFFGLVLEETGCLPEAADLQQQRNKLFFLFDAVDRLKTAQLYESPSRATQLAARQKYLRIAKSSVHGWGVFAAEPIRRGEFIVEYAGVAVSEARANFLEAQYVQSMGGSTYFFKLRNGSIVDATACGSATRFINHSCAPNCCTVDILDEDEEDGGSHVGLVALRDIAMGEELLYNYSLSESSLGQEVCCCGAPNCRGYM</sequence>
<dbReference type="EMBL" id="HG725630">
    <property type="protein sequence ID" value="CDJ68960.1"/>
    <property type="molecule type" value="Genomic_DNA"/>
</dbReference>
<evidence type="ECO:0000259" key="9">
    <source>
        <dbReference type="PROSITE" id="PS50280"/>
    </source>
</evidence>
<dbReference type="PANTHER" id="PTHR22884">
    <property type="entry name" value="SET DOMAIN PROTEINS"/>
    <property type="match status" value="1"/>
</dbReference>
<feature type="compositionally biased region" description="Basic and acidic residues" evidence="8">
    <location>
        <begin position="178"/>
        <end position="201"/>
    </location>
</feature>
<dbReference type="RefSeq" id="XP_013437427.1">
    <property type="nucleotide sequence ID" value="XM_013581973.1"/>
</dbReference>
<feature type="region of interest" description="Disordered" evidence="8">
    <location>
        <begin position="1505"/>
        <end position="1527"/>
    </location>
</feature>
<dbReference type="InterPro" id="IPR046341">
    <property type="entry name" value="SET_dom_sf"/>
</dbReference>
<keyword evidence="3" id="KW-0158">Chromosome</keyword>
<feature type="region of interest" description="Disordered" evidence="8">
    <location>
        <begin position="1564"/>
        <end position="1611"/>
    </location>
</feature>
<feature type="compositionally biased region" description="Low complexity" evidence="8">
    <location>
        <begin position="207"/>
        <end position="216"/>
    </location>
</feature>
<feature type="region of interest" description="Disordered" evidence="8">
    <location>
        <begin position="1423"/>
        <end position="1487"/>
    </location>
</feature>
<evidence type="ECO:0000256" key="3">
    <source>
        <dbReference type="ARBA" id="ARBA00022454"/>
    </source>
</evidence>
<keyword evidence="4" id="KW-0489">Methyltransferase</keyword>
<name>U6N4U8_9EIME</name>
<keyword evidence="7" id="KW-0539">Nucleus</keyword>
<evidence type="ECO:0000256" key="2">
    <source>
        <dbReference type="ARBA" id="ARBA00004286"/>
    </source>
</evidence>
<feature type="region of interest" description="Disordered" evidence="8">
    <location>
        <begin position="445"/>
        <end position="464"/>
    </location>
</feature>
<evidence type="ECO:0000256" key="6">
    <source>
        <dbReference type="ARBA" id="ARBA00022691"/>
    </source>
</evidence>
<dbReference type="Pfam" id="PF00856">
    <property type="entry name" value="SET"/>
    <property type="match status" value="1"/>
</dbReference>
<dbReference type="InterPro" id="IPR003616">
    <property type="entry name" value="Post-SET_dom"/>
</dbReference>
<proteinExistence type="predicted"/>
<feature type="compositionally biased region" description="Low complexity" evidence="8">
    <location>
        <begin position="1469"/>
        <end position="1483"/>
    </location>
</feature>
<accession>U6N4U8</accession>
<evidence type="ECO:0000256" key="8">
    <source>
        <dbReference type="SAM" id="MobiDB-lite"/>
    </source>
</evidence>
<dbReference type="InterPro" id="IPR001214">
    <property type="entry name" value="SET_dom"/>
</dbReference>
<comment type="subcellular location">
    <subcellularLocation>
        <location evidence="2">Chromosome</location>
    </subcellularLocation>
    <subcellularLocation>
        <location evidence="1">Nucleus</location>
    </subcellularLocation>
</comment>
<keyword evidence="5" id="KW-0808">Transferase</keyword>
<reference evidence="11" key="2">
    <citation type="submission" date="2013-10" db="EMBL/GenBank/DDBJ databases">
        <authorList>
            <person name="Aslett M."/>
        </authorList>
    </citation>
    <scope>NUCLEOTIDE SEQUENCE [LARGE SCALE GENOMIC DNA]</scope>
    <source>
        <strain evidence="11">Houghton</strain>
    </source>
</reference>
<dbReference type="PROSITE" id="PS50868">
    <property type="entry name" value="POST_SET"/>
    <property type="match status" value="1"/>
</dbReference>
<feature type="region of interest" description="Disordered" evidence="8">
    <location>
        <begin position="167"/>
        <end position="244"/>
    </location>
</feature>
<feature type="compositionally biased region" description="Basic and acidic residues" evidence="8">
    <location>
        <begin position="217"/>
        <end position="244"/>
    </location>
</feature>
<dbReference type="GO" id="GO:0005694">
    <property type="term" value="C:chromosome"/>
    <property type="evidence" value="ECO:0007669"/>
    <property type="project" value="UniProtKB-SubCell"/>
</dbReference>
<evidence type="ECO:0000313" key="11">
    <source>
        <dbReference type="EMBL" id="CDJ68960.1"/>
    </source>
</evidence>
<dbReference type="OrthoDB" id="354432at2759"/>
<feature type="region of interest" description="Disordered" evidence="8">
    <location>
        <begin position="115"/>
        <end position="149"/>
    </location>
</feature>
<feature type="region of interest" description="Disordered" evidence="8">
    <location>
        <begin position="1"/>
        <end position="21"/>
    </location>
</feature>
<dbReference type="VEuPathDB" id="ToxoDB:ENH_00061680"/>
<dbReference type="InterPro" id="IPR050777">
    <property type="entry name" value="SET2_Histone-Lys_MeTrsfase"/>
</dbReference>
<dbReference type="GO" id="GO:0005634">
    <property type="term" value="C:nucleus"/>
    <property type="evidence" value="ECO:0007669"/>
    <property type="project" value="UniProtKB-SubCell"/>
</dbReference>
<reference evidence="11" key="1">
    <citation type="submission" date="2013-10" db="EMBL/GenBank/DDBJ databases">
        <title>Genomic analysis of the causative agents of coccidiosis in chickens.</title>
        <authorList>
            <person name="Reid A.J."/>
            <person name="Blake D."/>
            <person name="Billington K."/>
            <person name="Browne H."/>
            <person name="Dunn M."/>
            <person name="Hung S."/>
            <person name="Kawahara F."/>
            <person name="Miranda-Saavedra D."/>
            <person name="Mourier T."/>
            <person name="Nagra H."/>
            <person name="Otto T.D."/>
            <person name="Rawlings N."/>
            <person name="Sanchez A."/>
            <person name="Sanders M."/>
            <person name="Subramaniam C."/>
            <person name="Tay Y."/>
            <person name="Dear P."/>
            <person name="Doerig C."/>
            <person name="Gruber A."/>
            <person name="Parkinson J."/>
            <person name="Shirley M."/>
            <person name="Wan K.L."/>
            <person name="Berriman M."/>
            <person name="Tomley F."/>
            <person name="Pain A."/>
        </authorList>
    </citation>
    <scope>NUCLEOTIDE SEQUENCE [LARGE SCALE GENOMIC DNA]</scope>
    <source>
        <strain evidence="11">Houghton</strain>
    </source>
</reference>
<dbReference type="SUPFAM" id="SSF82199">
    <property type="entry name" value="SET domain"/>
    <property type="match status" value="1"/>
</dbReference>
<keyword evidence="6" id="KW-0949">S-adenosyl-L-methionine</keyword>
<dbReference type="PROSITE" id="PS50280">
    <property type="entry name" value="SET"/>
    <property type="match status" value="1"/>
</dbReference>
<feature type="compositionally biased region" description="Low complexity" evidence="8">
    <location>
        <begin position="115"/>
        <end position="125"/>
    </location>
</feature>
<dbReference type="GO" id="GO:0032259">
    <property type="term" value="P:methylation"/>
    <property type="evidence" value="ECO:0007669"/>
    <property type="project" value="UniProtKB-KW"/>
</dbReference>
<dbReference type="GeneID" id="25476308"/>
<evidence type="ECO:0000259" key="10">
    <source>
        <dbReference type="PROSITE" id="PS50868"/>
    </source>
</evidence>
<feature type="region of interest" description="Disordered" evidence="8">
    <location>
        <begin position="283"/>
        <end position="310"/>
    </location>
</feature>
<evidence type="ECO:0000313" key="12">
    <source>
        <dbReference type="Proteomes" id="UP000030754"/>
    </source>
</evidence>
<evidence type="ECO:0000256" key="1">
    <source>
        <dbReference type="ARBA" id="ARBA00004123"/>
    </source>
</evidence>
<dbReference type="GO" id="GO:0008168">
    <property type="term" value="F:methyltransferase activity"/>
    <property type="evidence" value="ECO:0007669"/>
    <property type="project" value="UniProtKB-KW"/>
</dbReference>
<evidence type="ECO:0000256" key="4">
    <source>
        <dbReference type="ARBA" id="ARBA00022603"/>
    </source>
</evidence>
<gene>
    <name evidence="11" type="ORF">ENH_00061680</name>
</gene>
<feature type="compositionally biased region" description="Low complexity" evidence="8">
    <location>
        <begin position="1427"/>
        <end position="1436"/>
    </location>
</feature>
<dbReference type="SMART" id="SM00317">
    <property type="entry name" value="SET"/>
    <property type="match status" value="1"/>
</dbReference>
<evidence type="ECO:0000256" key="5">
    <source>
        <dbReference type="ARBA" id="ARBA00022679"/>
    </source>
</evidence>
<protein>
    <submittedName>
        <fullName evidence="11">SET domain-containing protein, putative</fullName>
    </submittedName>
</protein>
<feature type="compositionally biased region" description="Low complexity" evidence="8">
    <location>
        <begin position="295"/>
        <end position="310"/>
    </location>
</feature>
<keyword evidence="12" id="KW-1185">Reference proteome</keyword>
<feature type="compositionally biased region" description="Low complexity" evidence="8">
    <location>
        <begin position="1575"/>
        <end position="1611"/>
    </location>
</feature>
<feature type="domain" description="SET" evidence="9">
    <location>
        <begin position="1740"/>
        <end position="1861"/>
    </location>
</feature>
<dbReference type="Gene3D" id="2.170.270.10">
    <property type="entry name" value="SET domain"/>
    <property type="match status" value="1"/>
</dbReference>
<feature type="compositionally biased region" description="Low complexity" evidence="8">
    <location>
        <begin position="167"/>
        <end position="177"/>
    </location>
</feature>
<organism evidence="11 12">
    <name type="scientific">Eimeria necatrix</name>
    <dbReference type="NCBI Taxonomy" id="51315"/>
    <lineage>
        <taxon>Eukaryota</taxon>
        <taxon>Sar</taxon>
        <taxon>Alveolata</taxon>
        <taxon>Apicomplexa</taxon>
        <taxon>Conoidasida</taxon>
        <taxon>Coccidia</taxon>
        <taxon>Eucoccidiorida</taxon>
        <taxon>Eimeriorina</taxon>
        <taxon>Eimeriidae</taxon>
        <taxon>Eimeria</taxon>
    </lineage>
</organism>